<dbReference type="InterPro" id="IPR051915">
    <property type="entry name" value="Cellulose_Degrad_GH3"/>
</dbReference>
<dbReference type="SUPFAM" id="SSF51445">
    <property type="entry name" value="(Trans)glycosidases"/>
    <property type="match status" value="1"/>
</dbReference>
<accession>A0A8T6R6M0</accession>
<evidence type="ECO:0000256" key="1">
    <source>
        <dbReference type="ARBA" id="ARBA00000448"/>
    </source>
</evidence>
<evidence type="ECO:0000256" key="5">
    <source>
        <dbReference type="ARBA" id="ARBA00022801"/>
    </source>
</evidence>
<evidence type="ECO:0000313" key="9">
    <source>
        <dbReference type="EMBL" id="NHA69496.1"/>
    </source>
</evidence>
<evidence type="ECO:0000259" key="8">
    <source>
        <dbReference type="Pfam" id="PF00933"/>
    </source>
</evidence>
<dbReference type="InterPro" id="IPR001764">
    <property type="entry name" value="Glyco_hydro_3_N"/>
</dbReference>
<dbReference type="InterPro" id="IPR017853">
    <property type="entry name" value="GH"/>
</dbReference>
<feature type="compositionally biased region" description="Polar residues" evidence="7">
    <location>
        <begin position="1"/>
        <end position="10"/>
    </location>
</feature>
<evidence type="ECO:0000256" key="4">
    <source>
        <dbReference type="ARBA" id="ARBA00022729"/>
    </source>
</evidence>
<gene>
    <name evidence="9" type="ORF">EPD83_015750</name>
</gene>
<dbReference type="SUPFAM" id="SSF52279">
    <property type="entry name" value="Beta-D-glucan exohydrolase, C-terminal domain"/>
    <property type="match status" value="1"/>
</dbReference>
<feature type="region of interest" description="Disordered" evidence="7">
    <location>
        <begin position="1"/>
        <end position="39"/>
    </location>
</feature>
<keyword evidence="6" id="KW-0326">Glycosidase</keyword>
<dbReference type="EC" id="3.2.1.21" evidence="3"/>
<dbReference type="Gene3D" id="3.40.50.1700">
    <property type="entry name" value="Glycoside hydrolase family 3 C-terminal domain"/>
    <property type="match status" value="1"/>
</dbReference>
<dbReference type="GO" id="GO:0009251">
    <property type="term" value="P:glucan catabolic process"/>
    <property type="evidence" value="ECO:0007669"/>
    <property type="project" value="TreeGrafter"/>
</dbReference>
<keyword evidence="5 9" id="KW-0378">Hydrolase</keyword>
<dbReference type="Gene3D" id="3.20.20.300">
    <property type="entry name" value="Glycoside hydrolase, family 3, N-terminal domain"/>
    <property type="match status" value="1"/>
</dbReference>
<evidence type="ECO:0000256" key="2">
    <source>
        <dbReference type="ARBA" id="ARBA00005336"/>
    </source>
</evidence>
<evidence type="ECO:0000313" key="10">
    <source>
        <dbReference type="Proteomes" id="UP000287866"/>
    </source>
</evidence>
<proteinExistence type="inferred from homology"/>
<comment type="caution">
    <text evidence="9">The sequence shown here is derived from an EMBL/GenBank/DDBJ whole genome shotgun (WGS) entry which is preliminary data.</text>
</comment>
<dbReference type="PRINTS" id="PR00133">
    <property type="entry name" value="GLHYDRLASE3"/>
</dbReference>
<dbReference type="EMBL" id="SAYU02000062">
    <property type="protein sequence ID" value="NHA69496.1"/>
    <property type="molecule type" value="Genomic_DNA"/>
</dbReference>
<keyword evidence="4" id="KW-0732">Signal</keyword>
<dbReference type="InterPro" id="IPR036881">
    <property type="entry name" value="Glyco_hydro_3_C_sf"/>
</dbReference>
<comment type="catalytic activity">
    <reaction evidence="1">
        <text>Hydrolysis of terminal, non-reducing beta-D-glucosyl residues with release of beta-D-glucose.</text>
        <dbReference type="EC" id="3.2.1.21"/>
    </reaction>
</comment>
<evidence type="ECO:0000256" key="3">
    <source>
        <dbReference type="ARBA" id="ARBA00012744"/>
    </source>
</evidence>
<sequence length="629" mass="67677">MTEAPTTTSPAVAHPAAGDVPAWRDLNGNGVMDPYEDPRRSVEERVADLLPRMSLEEKAGLLFHTVIEAGEDGEVLETPGKISKSPTSEVVLRKHLSHFNVHELRDARQAARWSNALQRLAERTPHGIPVTVSTDPRHGFVENAGVSFAAGSFSQWPEPLGLAALRDPDLVRRFADIARAEYRAVGIRQALHPTLDLATEPRWARQAGTFGQDPGLSGDLGVAYLEGFQGSGDLGPDAVACVTKHFPGGGPQLDGEDAHFPYGREQVYPGGRFEDHLAPFPKAIAAGTAAIMPYYGMPVGVTLDGEPVEEVGFGYNRRIVTGLLRETLGYDGVVLSDWELVNDNHVGDQVLPARAWGVEHLDPAGRMELLLHAGVDQFGGEECVEVLLGLVRSGRVPESRVDESARRLLAVKFRLGLFDDPFVDEDAAMATLGREDYRRAGHEAQARSVTLLRNEAPEGHDAPLLPLRAGTRVYAEGVGADDLAAAGLLAVDTPEEADVALVRLAAPWEHRDDLFLEAWFHQGSLDFPPGRVARLQRVAAQCPLVLDVSLDRPAVLTPLVPVCAALVGSYGSSGPALLDALTGVLPPAGRLPFDVPVSMDAVRRHPEDVPGFGDDALFHFGDGLELPPT</sequence>
<protein>
    <recommendedName>
        <fullName evidence="3">beta-glucosidase</fullName>
        <ecNumber evidence="3">3.2.1.21</ecNumber>
    </recommendedName>
</protein>
<evidence type="ECO:0000256" key="7">
    <source>
        <dbReference type="SAM" id="MobiDB-lite"/>
    </source>
</evidence>
<dbReference type="RefSeq" id="WP_165566833.1">
    <property type="nucleotide sequence ID" value="NZ_SAYU02000062.1"/>
</dbReference>
<name>A0A8T6R6M0_9MICO</name>
<dbReference type="InterPro" id="IPR036962">
    <property type="entry name" value="Glyco_hydro_3_N_sf"/>
</dbReference>
<dbReference type="GO" id="GO:0008422">
    <property type="term" value="F:beta-glucosidase activity"/>
    <property type="evidence" value="ECO:0007669"/>
    <property type="project" value="UniProtKB-EC"/>
</dbReference>
<organism evidence="9 10">
    <name type="scientific">Phycicoccus flavus</name>
    <dbReference type="NCBI Taxonomy" id="2502783"/>
    <lineage>
        <taxon>Bacteria</taxon>
        <taxon>Bacillati</taxon>
        <taxon>Actinomycetota</taxon>
        <taxon>Actinomycetes</taxon>
        <taxon>Micrococcales</taxon>
        <taxon>Intrasporangiaceae</taxon>
        <taxon>Phycicoccus</taxon>
    </lineage>
</organism>
<keyword evidence="10" id="KW-1185">Reference proteome</keyword>
<dbReference type="PANTHER" id="PTHR30620:SF16">
    <property type="entry name" value="LYSOSOMAL BETA GLUCOSIDASE"/>
    <property type="match status" value="1"/>
</dbReference>
<reference evidence="9" key="1">
    <citation type="submission" date="2020-03" db="EMBL/GenBank/DDBJ databases">
        <title>Phycicoccus flavus sp. nov., a novel endophytic actinobacterium isolated from branch of Kandelia candel.</title>
        <authorList>
            <person name="Tuo L."/>
        </authorList>
    </citation>
    <scope>NUCLEOTIDE SEQUENCE</scope>
    <source>
        <strain evidence="9">CMS6Z-2</strain>
    </source>
</reference>
<evidence type="ECO:0000256" key="6">
    <source>
        <dbReference type="ARBA" id="ARBA00023295"/>
    </source>
</evidence>
<dbReference type="Pfam" id="PF00933">
    <property type="entry name" value="Glyco_hydro_3"/>
    <property type="match status" value="1"/>
</dbReference>
<feature type="domain" description="Glycoside hydrolase family 3 N-terminal" evidence="8">
    <location>
        <begin position="87"/>
        <end position="410"/>
    </location>
</feature>
<dbReference type="PANTHER" id="PTHR30620">
    <property type="entry name" value="PERIPLASMIC BETA-GLUCOSIDASE-RELATED"/>
    <property type="match status" value="1"/>
</dbReference>
<dbReference type="Proteomes" id="UP000287866">
    <property type="component" value="Unassembled WGS sequence"/>
</dbReference>
<dbReference type="AlphaFoldDB" id="A0A8T6R6M0"/>
<comment type="similarity">
    <text evidence="2">Belongs to the glycosyl hydrolase 3 family.</text>
</comment>